<evidence type="ECO:0000313" key="6">
    <source>
        <dbReference type="EMBL" id="QTR52403.1"/>
    </source>
</evidence>
<dbReference type="EMBL" id="CP072793">
    <property type="protein sequence ID" value="QTR52135.1"/>
    <property type="molecule type" value="Genomic_DNA"/>
</dbReference>
<evidence type="ECO:0000313" key="3">
    <source>
        <dbReference type="EMBL" id="QTR52135.1"/>
    </source>
</evidence>
<dbReference type="KEGG" id="tun:J9260_09050"/>
<keyword evidence="13" id="KW-1185">Reference proteome</keyword>
<dbReference type="InterPro" id="IPR009057">
    <property type="entry name" value="Homeodomain-like_sf"/>
</dbReference>
<dbReference type="SUPFAM" id="SSF46689">
    <property type="entry name" value="Homeodomain-like"/>
    <property type="match status" value="1"/>
</dbReference>
<dbReference type="KEGG" id="tun:J9260_11490"/>
<dbReference type="KEGG" id="tun:J9260_12670"/>
<dbReference type="EMBL" id="CP072793">
    <property type="protein sequence ID" value="QTR53620.1"/>
    <property type="molecule type" value="Genomic_DNA"/>
</dbReference>
<dbReference type="EMBL" id="CP072793">
    <property type="protein sequence ID" value="QTR52564.1"/>
    <property type="molecule type" value="Genomic_DNA"/>
</dbReference>
<sequence length="141" mass="16146">MKFAQPIPEEIRVTLQEMYMNHPTFRCRQRAQAILLSTRGFTLAELWSILDVRRDAISEWLDRWEHEGLLGLYDRPRSGCPRIYTEAEVALLKTLVDEEPRQIKTAQTKLADLTQKVASTSTLKRLLKKSSTTSGSGCVTH</sequence>
<dbReference type="KEGG" id="tun:J9260_00555"/>
<dbReference type="RefSeq" id="WP_210217478.1">
    <property type="nucleotide sequence ID" value="NZ_CP072793.1"/>
</dbReference>
<protein>
    <submittedName>
        <fullName evidence="3">Helix-turn-helix domain containing protein</fullName>
    </submittedName>
</protein>
<evidence type="ECO:0000313" key="4">
    <source>
        <dbReference type="EMBL" id="QTR52238.1"/>
    </source>
</evidence>
<evidence type="ECO:0000313" key="8">
    <source>
        <dbReference type="EMBL" id="QTR53616.1"/>
    </source>
</evidence>
<evidence type="ECO:0000313" key="10">
    <source>
        <dbReference type="EMBL" id="QTR54336.1"/>
    </source>
</evidence>
<dbReference type="AlphaFoldDB" id="A0A975F652"/>
<dbReference type="KEGG" id="tun:J9260_05590"/>
<proteinExistence type="predicted"/>
<evidence type="ECO:0000313" key="7">
    <source>
        <dbReference type="EMBL" id="QTR52564.1"/>
    </source>
</evidence>
<organism evidence="3 13">
    <name type="scientific">Thiothrix unzii</name>
    <dbReference type="NCBI Taxonomy" id="111769"/>
    <lineage>
        <taxon>Bacteria</taxon>
        <taxon>Pseudomonadati</taxon>
        <taxon>Pseudomonadota</taxon>
        <taxon>Gammaproteobacteria</taxon>
        <taxon>Thiotrichales</taxon>
        <taxon>Thiotrichaceae</taxon>
        <taxon>Thiothrix</taxon>
    </lineage>
</organism>
<dbReference type="Proteomes" id="UP000672009">
    <property type="component" value="Chromosome"/>
</dbReference>
<dbReference type="Pfam" id="PF13565">
    <property type="entry name" value="HTH_32"/>
    <property type="match status" value="1"/>
</dbReference>
<dbReference type="KEGG" id="tun:J9260_00575"/>
<dbReference type="KEGG" id="tun:J9260_10860"/>
<evidence type="ECO:0000313" key="13">
    <source>
        <dbReference type="Proteomes" id="UP000672009"/>
    </source>
</evidence>
<evidence type="ECO:0000313" key="11">
    <source>
        <dbReference type="EMBL" id="QTR54347.1"/>
    </source>
</evidence>
<dbReference type="KEGG" id="tun:J9260_04370"/>
<dbReference type="EMBL" id="CP072793">
    <property type="protein sequence ID" value="QTR52238.1"/>
    <property type="molecule type" value="Genomic_DNA"/>
</dbReference>
<evidence type="ECO:0000313" key="9">
    <source>
        <dbReference type="EMBL" id="QTR53620.1"/>
    </source>
</evidence>
<evidence type="ECO:0000313" key="1">
    <source>
        <dbReference type="EMBL" id="QTR51908.1"/>
    </source>
</evidence>
<dbReference type="EMBL" id="CP072793">
    <property type="protein sequence ID" value="QTR54560.1"/>
    <property type="molecule type" value="Genomic_DNA"/>
</dbReference>
<dbReference type="EMBL" id="CP072793">
    <property type="protein sequence ID" value="QTR51908.1"/>
    <property type="molecule type" value="Genomic_DNA"/>
</dbReference>
<evidence type="ECO:0000313" key="2">
    <source>
        <dbReference type="EMBL" id="QTR52033.1"/>
    </source>
</evidence>
<dbReference type="EMBL" id="CP072793">
    <property type="protein sequence ID" value="QTR54336.1"/>
    <property type="molecule type" value="Genomic_DNA"/>
</dbReference>
<dbReference type="EMBL" id="CP072793">
    <property type="protein sequence ID" value="QTR52033.1"/>
    <property type="molecule type" value="Genomic_DNA"/>
</dbReference>
<dbReference type="KEGG" id="tun:J9260_11760"/>
<dbReference type="EMBL" id="CP072793">
    <property type="protein sequence ID" value="QTR52351.1"/>
    <property type="molecule type" value="Genomic_DNA"/>
</dbReference>
<dbReference type="EMBL" id="CP072793">
    <property type="protein sequence ID" value="QTR52403.1"/>
    <property type="molecule type" value="Genomic_DNA"/>
</dbReference>
<dbReference type="EMBL" id="CP072793">
    <property type="protein sequence ID" value="QTR54347.1"/>
    <property type="molecule type" value="Genomic_DNA"/>
</dbReference>
<dbReference type="KEGG" id="tun:J9260_04425"/>
<dbReference type="KEGG" id="tun:J9260_10270"/>
<name>A0A975F652_9GAMM</name>
<evidence type="ECO:0000313" key="12">
    <source>
        <dbReference type="EMBL" id="QTR54560.1"/>
    </source>
</evidence>
<accession>A0A975F652</accession>
<gene>
    <name evidence="8" type="ORF">J9260_00555</name>
    <name evidence="9" type="ORF">J9260_00575</name>
    <name evidence="10" type="ORF">J9260_04370</name>
    <name evidence="11" type="ORF">J9260_04425</name>
    <name evidence="12" type="ORF">J9260_05590</name>
    <name evidence="1" type="ORF">J9260_09050</name>
    <name evidence="2" type="ORF">J9260_09720</name>
    <name evidence="3" type="ORF">J9260_10270</name>
    <name evidence="4" type="ORF">J9260_10860</name>
    <name evidence="5" type="ORF">J9260_11490</name>
    <name evidence="6" type="ORF">J9260_11760</name>
    <name evidence="7" type="ORF">J9260_12670</name>
</gene>
<dbReference type="KEGG" id="tun:J9260_09720"/>
<dbReference type="EMBL" id="CP072793">
    <property type="protein sequence ID" value="QTR53616.1"/>
    <property type="molecule type" value="Genomic_DNA"/>
</dbReference>
<reference evidence="3" key="1">
    <citation type="submission" date="2021-04" db="EMBL/GenBank/DDBJ databases">
        <title>Genomics, taxonomy and metabolism of representatives of sulfur bacteria of the genus Thiothrix: Thiothrix fructosivorans QT, Thiothrix unzii A1T and three new species, Thiothrix subterranea sp. nov., Thiothrix litoralis sp. nov. and 'Candidatus Thiothrix anitrata' sp. nov.</title>
        <authorList>
            <person name="Ravin N.V."/>
            <person name="Smolyakov D."/>
            <person name="Rudenko T.S."/>
            <person name="Mardanov A.V."/>
            <person name="Beletsky A.V."/>
            <person name="Markov N.D."/>
            <person name="Fomenkov A.I."/>
            <person name="Roberts R.J."/>
            <person name="Karnachuk O.V."/>
            <person name="Novikov A."/>
            <person name="Grabovich M.Y."/>
        </authorList>
    </citation>
    <scope>NUCLEOTIDE SEQUENCE</scope>
    <source>
        <strain evidence="3">A1</strain>
    </source>
</reference>
<evidence type="ECO:0000313" key="5">
    <source>
        <dbReference type="EMBL" id="QTR52351.1"/>
    </source>
</evidence>